<keyword evidence="1" id="KW-0472">Membrane</keyword>
<keyword evidence="1" id="KW-0812">Transmembrane</keyword>
<dbReference type="EMBL" id="KE124976">
    <property type="protein sequence ID" value="EPB73678.1"/>
    <property type="molecule type" value="Genomic_DNA"/>
</dbReference>
<accession>A0A0D6LR33</accession>
<dbReference type="PANTHER" id="PTHR21325:SF31">
    <property type="entry name" value="GH22081P-RELATED"/>
    <property type="match status" value="1"/>
</dbReference>
<evidence type="ECO:0008006" key="4">
    <source>
        <dbReference type="Google" id="ProtNLM"/>
    </source>
</evidence>
<keyword evidence="1" id="KW-1133">Transmembrane helix</keyword>
<dbReference type="AlphaFoldDB" id="A0A0D6LR33"/>
<gene>
    <name evidence="2" type="ORF">ANCCEY_07230</name>
</gene>
<protein>
    <recommendedName>
        <fullName evidence="4">GDSL-like protein</fullName>
    </recommendedName>
</protein>
<dbReference type="PANTHER" id="PTHR21325">
    <property type="entry name" value="PHOSPHOLIPASE B, PLB1"/>
    <property type="match status" value="1"/>
</dbReference>
<dbReference type="Proteomes" id="UP000054495">
    <property type="component" value="Unassembled WGS sequence"/>
</dbReference>
<dbReference type="GO" id="GO:0004620">
    <property type="term" value="F:phospholipase activity"/>
    <property type="evidence" value="ECO:0007669"/>
    <property type="project" value="InterPro"/>
</dbReference>
<feature type="transmembrane region" description="Helical" evidence="1">
    <location>
        <begin position="22"/>
        <end position="42"/>
    </location>
</feature>
<keyword evidence="3" id="KW-1185">Reference proteome</keyword>
<dbReference type="GO" id="GO:0006644">
    <property type="term" value="P:phospholipid metabolic process"/>
    <property type="evidence" value="ECO:0007669"/>
    <property type="project" value="TreeGrafter"/>
</dbReference>
<evidence type="ECO:0000313" key="2">
    <source>
        <dbReference type="EMBL" id="EPB73678.1"/>
    </source>
</evidence>
<proteinExistence type="predicted"/>
<sequence>MTATGTWKETIAVIRKHISLRWVIRLLYIPTIALMLVFITLYDTEKKSLGAKISCSKEQMKPSSEVPRDVNHVRPGDIKYIAAMGDSFAIGSHSANYDNEMADVFPGNSFFTGADESVTQHVTIANILRIFNPYIGGVSYGKGYSDSNFNVAREETNHFDDRILKSKWKMPSWELHYKTNTENAIAVLRAKLNRTIVVVIPILNPAVLIGAQFIVNGLDVPCWKGKNTGIWRDNAVLRLNKKFGEDDNAFYAEDFFHLSKFGNSMFAIHLWNSLFDPVGHKGFAVNFSETSATLKCPTEVSYKDIMAARLSFSAVVSRWTAYIILIKKNALYPHLLVK</sequence>
<name>A0A0D6LR33_9BILA</name>
<dbReference type="InterPro" id="IPR038885">
    <property type="entry name" value="PLB1"/>
</dbReference>
<reference evidence="2 3" key="1">
    <citation type="submission" date="2013-05" db="EMBL/GenBank/DDBJ databases">
        <title>Draft genome of the parasitic nematode Anyclostoma ceylanicum.</title>
        <authorList>
            <person name="Mitreva M."/>
        </authorList>
    </citation>
    <scope>NUCLEOTIDE SEQUENCE [LARGE SCALE GENOMIC DNA]</scope>
</reference>
<organism evidence="2 3">
    <name type="scientific">Ancylostoma ceylanicum</name>
    <dbReference type="NCBI Taxonomy" id="53326"/>
    <lineage>
        <taxon>Eukaryota</taxon>
        <taxon>Metazoa</taxon>
        <taxon>Ecdysozoa</taxon>
        <taxon>Nematoda</taxon>
        <taxon>Chromadorea</taxon>
        <taxon>Rhabditida</taxon>
        <taxon>Rhabditina</taxon>
        <taxon>Rhabditomorpha</taxon>
        <taxon>Strongyloidea</taxon>
        <taxon>Ancylostomatidae</taxon>
        <taxon>Ancylostomatinae</taxon>
        <taxon>Ancylostoma</taxon>
    </lineage>
</organism>
<evidence type="ECO:0000256" key="1">
    <source>
        <dbReference type="SAM" id="Phobius"/>
    </source>
</evidence>
<evidence type="ECO:0000313" key="3">
    <source>
        <dbReference type="Proteomes" id="UP000054495"/>
    </source>
</evidence>